<feature type="transmembrane region" description="Helical" evidence="7">
    <location>
        <begin position="134"/>
        <end position="151"/>
    </location>
</feature>
<feature type="transmembrane region" description="Helical" evidence="7">
    <location>
        <begin position="42"/>
        <end position="59"/>
    </location>
</feature>
<keyword evidence="6" id="KW-0175">Coiled coil</keyword>
<evidence type="ECO:0000256" key="3">
    <source>
        <dbReference type="ARBA" id="ARBA00022679"/>
    </source>
</evidence>
<sequence>MLKKLYPFDQIQKYLLIDVITIVILIYKVCITNGAIGLPGQLFLVVLYLICFYICLWHKDWRLSAASFAGCLILMLLAVYVDKWILLFGFIFADLLGRAKRKVDLGIGIIGIAVMHILFGLLTEGSPFAIVKTLHFPFMIVQMLVPVVIFIREKANVLQEELDTANAQLILEKERQRIARDLHDTLGQTLTMIKLKSELTKRLIEKDENKAKQELDDILNTSRFALKQVRELVSDMKFVSLEEEIEQSQRVLQTAGIAMIHEKQEQMPLLSNVAETMLALSVRETITNIVKHSKANHCTLSHFEENGYCCIQVIDDGNGQLKEGKGNGILSIKERIDMLQGQVEIYGSPQKGSTITLRVPIHLNGRGGYRD</sequence>
<name>A0A0Q3QJQ5_9BACI</name>
<dbReference type="InterPro" id="IPR003594">
    <property type="entry name" value="HATPase_dom"/>
</dbReference>
<evidence type="ECO:0000256" key="2">
    <source>
        <dbReference type="ARBA" id="ARBA00012438"/>
    </source>
</evidence>
<comment type="caution">
    <text evidence="10">The sequence shown here is derived from an EMBL/GenBank/DDBJ whole genome shotgun (WGS) entry which is preliminary data.</text>
</comment>
<dbReference type="GO" id="GO:0016020">
    <property type="term" value="C:membrane"/>
    <property type="evidence" value="ECO:0007669"/>
    <property type="project" value="InterPro"/>
</dbReference>
<keyword evidence="4 10" id="KW-0418">Kinase</keyword>
<evidence type="ECO:0000313" key="10">
    <source>
        <dbReference type="EMBL" id="KQL18057.1"/>
    </source>
</evidence>
<dbReference type="Pfam" id="PF02518">
    <property type="entry name" value="HATPase_c"/>
    <property type="match status" value="1"/>
</dbReference>
<dbReference type="STRING" id="1637975.AN957_05145"/>
<dbReference type="PANTHER" id="PTHR24421:SF63">
    <property type="entry name" value="SENSOR HISTIDINE KINASE DESK"/>
    <property type="match status" value="1"/>
</dbReference>
<dbReference type="InterPro" id="IPR011712">
    <property type="entry name" value="Sig_transdc_His_kin_sub3_dim/P"/>
</dbReference>
<evidence type="ECO:0000256" key="5">
    <source>
        <dbReference type="ARBA" id="ARBA00023012"/>
    </source>
</evidence>
<feature type="domain" description="Signal transduction histidine kinase subgroup 3 dimerisation and phosphoacceptor" evidence="9">
    <location>
        <begin position="174"/>
        <end position="237"/>
    </location>
</feature>
<evidence type="ECO:0000256" key="6">
    <source>
        <dbReference type="SAM" id="Coils"/>
    </source>
</evidence>
<evidence type="ECO:0000256" key="1">
    <source>
        <dbReference type="ARBA" id="ARBA00000085"/>
    </source>
</evidence>
<dbReference type="AlphaFoldDB" id="A0A0Q3QJQ5"/>
<evidence type="ECO:0000256" key="7">
    <source>
        <dbReference type="SAM" id="Phobius"/>
    </source>
</evidence>
<dbReference type="CDD" id="cd16917">
    <property type="entry name" value="HATPase_UhpB-NarQ-NarX-like"/>
    <property type="match status" value="1"/>
</dbReference>
<dbReference type="PANTHER" id="PTHR24421">
    <property type="entry name" value="NITRATE/NITRITE SENSOR PROTEIN NARX-RELATED"/>
    <property type="match status" value="1"/>
</dbReference>
<keyword evidence="11" id="KW-1185">Reference proteome</keyword>
<reference evidence="10 11" key="1">
    <citation type="submission" date="2015-09" db="EMBL/GenBank/DDBJ databases">
        <title>Genome sequencing project for genomic taxonomy and phylogenomics of Bacillus-like bacteria.</title>
        <authorList>
            <person name="Liu B."/>
            <person name="Wang J."/>
            <person name="Zhu Y."/>
            <person name="Liu G."/>
            <person name="Chen Q."/>
            <person name="Chen Z."/>
            <person name="Lan J."/>
            <person name="Che J."/>
            <person name="Ge C."/>
            <person name="Shi H."/>
            <person name="Pan Z."/>
            <person name="Liu X."/>
        </authorList>
    </citation>
    <scope>NUCLEOTIDE SEQUENCE [LARGE SCALE GENOMIC DNA]</scope>
    <source>
        <strain evidence="10 11">FJAT-18043</strain>
    </source>
</reference>
<dbReference type="Gene3D" id="1.20.5.1930">
    <property type="match status" value="1"/>
</dbReference>
<organism evidence="10 11">
    <name type="scientific">Cytobacillus solani</name>
    <dbReference type="NCBI Taxonomy" id="1637975"/>
    <lineage>
        <taxon>Bacteria</taxon>
        <taxon>Bacillati</taxon>
        <taxon>Bacillota</taxon>
        <taxon>Bacilli</taxon>
        <taxon>Bacillales</taxon>
        <taxon>Bacillaceae</taxon>
        <taxon>Cytobacillus</taxon>
    </lineage>
</organism>
<keyword evidence="5" id="KW-0902">Two-component regulatory system</keyword>
<feature type="transmembrane region" description="Helical" evidence="7">
    <location>
        <begin position="12"/>
        <end position="30"/>
    </location>
</feature>
<evidence type="ECO:0000259" key="8">
    <source>
        <dbReference type="Pfam" id="PF02518"/>
    </source>
</evidence>
<dbReference type="InterPro" id="IPR050482">
    <property type="entry name" value="Sensor_HK_TwoCompSys"/>
</dbReference>
<gene>
    <name evidence="10" type="ORF">AN957_05145</name>
</gene>
<dbReference type="GO" id="GO:0046983">
    <property type="term" value="F:protein dimerization activity"/>
    <property type="evidence" value="ECO:0007669"/>
    <property type="project" value="InterPro"/>
</dbReference>
<dbReference type="EC" id="2.7.13.3" evidence="2"/>
<accession>A0A0Q3QJQ5</accession>
<dbReference type="RefSeq" id="WP_056682697.1">
    <property type="nucleotide sequence ID" value="NZ_CP041305.1"/>
</dbReference>
<keyword evidence="7" id="KW-1133">Transmembrane helix</keyword>
<dbReference type="EMBL" id="LJIX01000006">
    <property type="protein sequence ID" value="KQL18057.1"/>
    <property type="molecule type" value="Genomic_DNA"/>
</dbReference>
<dbReference type="GO" id="GO:0000155">
    <property type="term" value="F:phosphorelay sensor kinase activity"/>
    <property type="evidence" value="ECO:0007669"/>
    <property type="project" value="InterPro"/>
</dbReference>
<keyword evidence="3" id="KW-0808">Transferase</keyword>
<evidence type="ECO:0000256" key="4">
    <source>
        <dbReference type="ARBA" id="ARBA00022777"/>
    </source>
</evidence>
<comment type="catalytic activity">
    <reaction evidence="1">
        <text>ATP + protein L-histidine = ADP + protein N-phospho-L-histidine.</text>
        <dbReference type="EC" id="2.7.13.3"/>
    </reaction>
</comment>
<keyword evidence="7" id="KW-0472">Membrane</keyword>
<feature type="domain" description="Histidine kinase/HSP90-like ATPase" evidence="8">
    <location>
        <begin position="278"/>
        <end position="361"/>
    </location>
</feature>
<feature type="transmembrane region" description="Helical" evidence="7">
    <location>
        <begin position="65"/>
        <end position="93"/>
    </location>
</feature>
<dbReference type="Pfam" id="PF07730">
    <property type="entry name" value="HisKA_3"/>
    <property type="match status" value="1"/>
</dbReference>
<proteinExistence type="predicted"/>
<dbReference type="Gene3D" id="3.30.565.10">
    <property type="entry name" value="Histidine kinase-like ATPase, C-terminal domain"/>
    <property type="match status" value="1"/>
</dbReference>
<dbReference type="SUPFAM" id="SSF55874">
    <property type="entry name" value="ATPase domain of HSP90 chaperone/DNA topoisomerase II/histidine kinase"/>
    <property type="match status" value="1"/>
</dbReference>
<dbReference type="Proteomes" id="UP000050996">
    <property type="component" value="Unassembled WGS sequence"/>
</dbReference>
<feature type="coiled-coil region" evidence="6">
    <location>
        <begin position="148"/>
        <end position="175"/>
    </location>
</feature>
<evidence type="ECO:0000313" key="11">
    <source>
        <dbReference type="Proteomes" id="UP000050996"/>
    </source>
</evidence>
<evidence type="ECO:0000259" key="9">
    <source>
        <dbReference type="Pfam" id="PF07730"/>
    </source>
</evidence>
<keyword evidence="7" id="KW-0812">Transmembrane</keyword>
<dbReference type="PATRIC" id="fig|1637975.4.peg.724"/>
<protein>
    <recommendedName>
        <fullName evidence="2">histidine kinase</fullName>
        <ecNumber evidence="2">2.7.13.3</ecNumber>
    </recommendedName>
</protein>
<dbReference type="InterPro" id="IPR036890">
    <property type="entry name" value="HATPase_C_sf"/>
</dbReference>
<feature type="transmembrane region" description="Helical" evidence="7">
    <location>
        <begin position="105"/>
        <end position="122"/>
    </location>
</feature>